<proteinExistence type="inferred from homology"/>
<dbReference type="GO" id="GO:0003700">
    <property type="term" value="F:DNA-binding transcription factor activity"/>
    <property type="evidence" value="ECO:0007669"/>
    <property type="project" value="InterPro"/>
</dbReference>
<dbReference type="OrthoDB" id="60033at2759"/>
<keyword evidence="1" id="KW-0805">Transcription regulation</keyword>
<evidence type="ECO:0000256" key="5">
    <source>
        <dbReference type="RuleBase" id="RU004020"/>
    </source>
</evidence>
<protein>
    <recommendedName>
        <fullName evidence="8">HSF-type DNA-binding domain-containing protein</fullName>
    </recommendedName>
</protein>
<feature type="coiled-coil region" evidence="6">
    <location>
        <begin position="99"/>
        <end position="126"/>
    </location>
</feature>
<evidence type="ECO:0000256" key="4">
    <source>
        <dbReference type="ARBA" id="ARBA00023163"/>
    </source>
</evidence>
<dbReference type="PANTHER" id="PTHR10015">
    <property type="entry name" value="HEAT SHOCK TRANSCRIPTION FACTOR"/>
    <property type="match status" value="1"/>
</dbReference>
<comment type="caution">
    <text evidence="9">The sequence shown here is derived from an EMBL/GenBank/DDBJ whole genome shotgun (WGS) entry which is preliminary data.</text>
</comment>
<keyword evidence="4" id="KW-0804">Transcription</keyword>
<reference evidence="9" key="1">
    <citation type="journal article" date="2021" name="bioRxiv">
        <title>Whole Genome Assembly and Annotation of Northern Wild Rice, Zizania palustris L., Supports a Whole Genome Duplication in the Zizania Genus.</title>
        <authorList>
            <person name="Haas M."/>
            <person name="Kono T."/>
            <person name="Macchietto M."/>
            <person name="Millas R."/>
            <person name="McGilp L."/>
            <person name="Shao M."/>
            <person name="Duquette J."/>
            <person name="Hirsch C.N."/>
            <person name="Kimball J."/>
        </authorList>
    </citation>
    <scope>NUCLEOTIDE SEQUENCE</scope>
    <source>
        <tissue evidence="9">Fresh leaf tissue</tissue>
    </source>
</reference>
<keyword evidence="6" id="KW-0175">Coiled coil</keyword>
<evidence type="ECO:0000256" key="1">
    <source>
        <dbReference type="ARBA" id="ARBA00023015"/>
    </source>
</evidence>
<dbReference type="PANTHER" id="PTHR10015:SF390">
    <property type="entry name" value="HEAT STRESS TRANSCRIPTION FACTOR A-4D"/>
    <property type="match status" value="1"/>
</dbReference>
<sequence length="261" mass="29849">MESGNSAAGGGGSGSTPPFLIKTYDMVEDASTDHVVSWAPAARASSFIRQLNTYGFRKIDPERWEFANEDFMRGHTHLLKNIHRRKPVHSHSVQNQINGSLAESERRELEDEINRLKYEKSVLLADAQRHTQQQYVISWQMQTLEGRLTSMEQRQKNIISSLREIFQRRGVDSSSLLEADHFSKKRRVPKIDFFVDVPAALEEEQKVFQLQGMGIETPATSPGESERKERHGEKDDQITHHREKVDQIIEQMGHLASAENT</sequence>
<feature type="domain" description="HSF-type DNA-binding" evidence="8">
    <location>
        <begin position="15"/>
        <end position="85"/>
    </location>
</feature>
<keyword evidence="2" id="KW-0346">Stress response</keyword>
<dbReference type="Proteomes" id="UP000729402">
    <property type="component" value="Unassembled WGS sequence"/>
</dbReference>
<dbReference type="GO" id="GO:0034605">
    <property type="term" value="P:cellular response to heat"/>
    <property type="evidence" value="ECO:0007669"/>
    <property type="project" value="TreeGrafter"/>
</dbReference>
<evidence type="ECO:0000256" key="2">
    <source>
        <dbReference type="ARBA" id="ARBA00023016"/>
    </source>
</evidence>
<dbReference type="EMBL" id="JAAALK010000082">
    <property type="protein sequence ID" value="KAG8086174.1"/>
    <property type="molecule type" value="Genomic_DNA"/>
</dbReference>
<feature type="region of interest" description="Disordered" evidence="7">
    <location>
        <begin position="213"/>
        <end position="241"/>
    </location>
</feature>
<feature type="compositionally biased region" description="Basic and acidic residues" evidence="7">
    <location>
        <begin position="224"/>
        <end position="241"/>
    </location>
</feature>
<gene>
    <name evidence="9" type="ORF">GUJ93_ZPchr0010g9165</name>
</gene>
<accession>A0A8J6BFC6</accession>
<keyword evidence="3" id="KW-0238">DNA-binding</keyword>
<evidence type="ECO:0000313" key="10">
    <source>
        <dbReference type="Proteomes" id="UP000729402"/>
    </source>
</evidence>
<name>A0A8J6BFC6_ZIZPA</name>
<keyword evidence="10" id="KW-1185">Reference proteome</keyword>
<dbReference type="GO" id="GO:0006357">
    <property type="term" value="P:regulation of transcription by RNA polymerase II"/>
    <property type="evidence" value="ECO:0007669"/>
    <property type="project" value="TreeGrafter"/>
</dbReference>
<organism evidence="9 10">
    <name type="scientific">Zizania palustris</name>
    <name type="common">Northern wild rice</name>
    <dbReference type="NCBI Taxonomy" id="103762"/>
    <lineage>
        <taxon>Eukaryota</taxon>
        <taxon>Viridiplantae</taxon>
        <taxon>Streptophyta</taxon>
        <taxon>Embryophyta</taxon>
        <taxon>Tracheophyta</taxon>
        <taxon>Spermatophyta</taxon>
        <taxon>Magnoliopsida</taxon>
        <taxon>Liliopsida</taxon>
        <taxon>Poales</taxon>
        <taxon>Poaceae</taxon>
        <taxon>BOP clade</taxon>
        <taxon>Oryzoideae</taxon>
        <taxon>Oryzeae</taxon>
        <taxon>Zizaniinae</taxon>
        <taxon>Zizania</taxon>
    </lineage>
</organism>
<evidence type="ECO:0000256" key="6">
    <source>
        <dbReference type="SAM" id="Coils"/>
    </source>
</evidence>
<reference evidence="9" key="2">
    <citation type="submission" date="2021-02" db="EMBL/GenBank/DDBJ databases">
        <authorList>
            <person name="Kimball J.A."/>
            <person name="Haas M.W."/>
            <person name="Macchietto M."/>
            <person name="Kono T."/>
            <person name="Duquette J."/>
            <person name="Shao M."/>
        </authorList>
    </citation>
    <scope>NUCLEOTIDE SEQUENCE</scope>
    <source>
        <tissue evidence="9">Fresh leaf tissue</tissue>
    </source>
</reference>
<dbReference type="InterPro" id="IPR000232">
    <property type="entry name" value="HSF_DNA-bd"/>
</dbReference>
<evidence type="ECO:0000256" key="7">
    <source>
        <dbReference type="SAM" id="MobiDB-lite"/>
    </source>
</evidence>
<evidence type="ECO:0000256" key="3">
    <source>
        <dbReference type="ARBA" id="ARBA00023125"/>
    </source>
</evidence>
<dbReference type="SMART" id="SM00415">
    <property type="entry name" value="HSF"/>
    <property type="match status" value="1"/>
</dbReference>
<dbReference type="GO" id="GO:0005634">
    <property type="term" value="C:nucleus"/>
    <property type="evidence" value="ECO:0007669"/>
    <property type="project" value="TreeGrafter"/>
</dbReference>
<evidence type="ECO:0000259" key="8">
    <source>
        <dbReference type="SMART" id="SM00415"/>
    </source>
</evidence>
<dbReference type="GO" id="GO:0000978">
    <property type="term" value="F:RNA polymerase II cis-regulatory region sequence-specific DNA binding"/>
    <property type="evidence" value="ECO:0007669"/>
    <property type="project" value="TreeGrafter"/>
</dbReference>
<evidence type="ECO:0000313" key="9">
    <source>
        <dbReference type="EMBL" id="KAG8086174.1"/>
    </source>
</evidence>
<dbReference type="Pfam" id="PF00447">
    <property type="entry name" value="HSF_DNA-bind"/>
    <property type="match status" value="1"/>
</dbReference>
<dbReference type="AlphaFoldDB" id="A0A8J6BFC6"/>
<comment type="similarity">
    <text evidence="5">Belongs to the HSF family.</text>
</comment>